<feature type="transmembrane region" description="Helical" evidence="9">
    <location>
        <begin position="348"/>
        <end position="373"/>
    </location>
</feature>
<dbReference type="Pfam" id="PF00083">
    <property type="entry name" value="Sugar_tr"/>
    <property type="match status" value="1"/>
</dbReference>
<dbReference type="FunFam" id="1.20.1250.20:FF:000055">
    <property type="entry name" value="Facilitated trehalose transporter Tret1-2 homolog"/>
    <property type="match status" value="1"/>
</dbReference>
<dbReference type="GO" id="GO:0005886">
    <property type="term" value="C:plasma membrane"/>
    <property type="evidence" value="ECO:0007669"/>
    <property type="project" value="UniProtKB-SubCell"/>
</dbReference>
<evidence type="ECO:0000259" key="10">
    <source>
        <dbReference type="PROSITE" id="PS50850"/>
    </source>
</evidence>
<dbReference type="InterPro" id="IPR003663">
    <property type="entry name" value="Sugar/inositol_transpt"/>
</dbReference>
<evidence type="ECO:0000256" key="7">
    <source>
        <dbReference type="ARBA" id="ARBA00024348"/>
    </source>
</evidence>
<evidence type="ECO:0000256" key="1">
    <source>
        <dbReference type="ARBA" id="ARBA00004651"/>
    </source>
</evidence>
<dbReference type="PANTHER" id="PTHR48021:SF1">
    <property type="entry name" value="GH07001P-RELATED"/>
    <property type="match status" value="1"/>
</dbReference>
<dbReference type="InterPro" id="IPR020846">
    <property type="entry name" value="MFS_dom"/>
</dbReference>
<feature type="transmembrane region" description="Helical" evidence="9">
    <location>
        <begin position="241"/>
        <end position="264"/>
    </location>
</feature>
<keyword evidence="4 9" id="KW-1133">Transmembrane helix</keyword>
<dbReference type="InterPro" id="IPR036259">
    <property type="entry name" value="MFS_trans_sf"/>
</dbReference>
<organism evidence="11 12">
    <name type="scientific">Mycetomoellerius zeteki</name>
    <dbReference type="NCBI Taxonomy" id="64791"/>
    <lineage>
        <taxon>Eukaryota</taxon>
        <taxon>Metazoa</taxon>
        <taxon>Ecdysozoa</taxon>
        <taxon>Arthropoda</taxon>
        <taxon>Hexapoda</taxon>
        <taxon>Insecta</taxon>
        <taxon>Pterygota</taxon>
        <taxon>Neoptera</taxon>
        <taxon>Endopterygota</taxon>
        <taxon>Hymenoptera</taxon>
        <taxon>Apocrita</taxon>
        <taxon>Aculeata</taxon>
        <taxon>Formicoidea</taxon>
        <taxon>Formicidae</taxon>
        <taxon>Myrmicinae</taxon>
        <taxon>Mycetomoellerius</taxon>
    </lineage>
</organism>
<keyword evidence="12" id="KW-1185">Reference proteome</keyword>
<keyword evidence="8" id="KW-0813">Transport</keyword>
<dbReference type="NCBIfam" id="TIGR00879">
    <property type="entry name" value="SP"/>
    <property type="match status" value="1"/>
</dbReference>
<gene>
    <name evidence="11" type="ORF">ALC60_14630</name>
</gene>
<dbReference type="PANTHER" id="PTHR48021">
    <property type="match status" value="1"/>
</dbReference>
<dbReference type="InterPro" id="IPR050549">
    <property type="entry name" value="MFS_Trehalose_Transporter"/>
</dbReference>
<proteinExistence type="inferred from homology"/>
<dbReference type="PROSITE" id="PS00216">
    <property type="entry name" value="SUGAR_TRANSPORT_1"/>
    <property type="match status" value="1"/>
</dbReference>
<dbReference type="SUPFAM" id="SSF103473">
    <property type="entry name" value="MFS general substrate transporter"/>
    <property type="match status" value="1"/>
</dbReference>
<keyword evidence="5 9" id="KW-0472">Membrane</keyword>
<evidence type="ECO:0000256" key="4">
    <source>
        <dbReference type="ARBA" id="ARBA00022989"/>
    </source>
</evidence>
<dbReference type="PRINTS" id="PR00171">
    <property type="entry name" value="SUGRTRNSPORT"/>
</dbReference>
<dbReference type="Gene3D" id="1.20.1250.20">
    <property type="entry name" value="MFS general substrate transporter like domains"/>
    <property type="match status" value="1"/>
</dbReference>
<keyword evidence="3 9" id="KW-0812">Transmembrane</keyword>
<accession>A0A151WEB3</accession>
<comment type="subcellular location">
    <subcellularLocation>
        <location evidence="1">Cell membrane</location>
        <topology evidence="1">Multi-pass membrane protein</topology>
    </subcellularLocation>
</comment>
<feature type="transmembrane region" description="Helical" evidence="9">
    <location>
        <begin position="284"/>
        <end position="304"/>
    </location>
</feature>
<evidence type="ECO:0000313" key="12">
    <source>
        <dbReference type="Proteomes" id="UP000075809"/>
    </source>
</evidence>
<evidence type="ECO:0000256" key="9">
    <source>
        <dbReference type="SAM" id="Phobius"/>
    </source>
</evidence>
<reference evidence="11 12" key="1">
    <citation type="submission" date="2015-09" db="EMBL/GenBank/DDBJ databases">
        <title>Trachymyrmex zeteki WGS genome.</title>
        <authorList>
            <person name="Nygaard S."/>
            <person name="Hu H."/>
            <person name="Boomsma J."/>
            <person name="Zhang G."/>
        </authorList>
    </citation>
    <scope>NUCLEOTIDE SEQUENCE [LARGE SCALE GENOMIC DNA]</scope>
    <source>
        <strain evidence="11">Tzet28-1</strain>
        <tissue evidence="11">Whole body</tissue>
    </source>
</reference>
<dbReference type="GO" id="GO:0022857">
    <property type="term" value="F:transmembrane transporter activity"/>
    <property type="evidence" value="ECO:0007669"/>
    <property type="project" value="InterPro"/>
</dbReference>
<feature type="transmembrane region" description="Helical" evidence="9">
    <location>
        <begin position="414"/>
        <end position="436"/>
    </location>
</feature>
<keyword evidence="2" id="KW-1003">Cell membrane</keyword>
<feature type="domain" description="Major facilitator superfamily (MFS) profile" evidence="10">
    <location>
        <begin position="4"/>
        <end position="440"/>
    </location>
</feature>
<evidence type="ECO:0000256" key="5">
    <source>
        <dbReference type="ARBA" id="ARBA00023136"/>
    </source>
</evidence>
<feature type="transmembrane region" description="Helical" evidence="9">
    <location>
        <begin position="133"/>
        <end position="152"/>
    </location>
</feature>
<dbReference type="STRING" id="64791.A0A151WEB3"/>
<sequence>MCLTFTFCYRLATLAAFSIGTYLSWTSSALPLYNTNDTLSISDQEGSWISSSVPLGAIPTAIPTGMLADRFGRKKTIWTTTMLLFLCWYIIGFAQSKIWIFLARFVAGAACGAASVVVPMFVSEIAEQSIRGLPGIIFQLQITAGILFAYSTAFTANLHVIAILCSVAPALLLIFFPFVPESPAWLVMQYRKNEANIVLKHFRGIHYSTEAELVRLELQASEMPEVKPNISDLKNYQTATCIIFVILALTQCVMISGLMFFQQLSGVNILIFYAKKIFDDTGSILSSPTSSVIVGVVQVIATYFSTVLIERVGRKLLLFISASVMAVCILICELFSRLFQSSHDLSNFSWIPLLSFAVFIVIFSIGFGPVPWLMVGELFANNMKSVANTAAMCNWTLAFLVTKCFQDMVNLMGISSSFATFGMISLIGTIFVSVMVPETKGRSFEEIQIELYGTQIRIPSEDPATRET</sequence>
<evidence type="ECO:0000256" key="2">
    <source>
        <dbReference type="ARBA" id="ARBA00022475"/>
    </source>
</evidence>
<dbReference type="InterPro" id="IPR005829">
    <property type="entry name" value="Sugar_transporter_CS"/>
</dbReference>
<dbReference type="Proteomes" id="UP000075809">
    <property type="component" value="Unassembled WGS sequence"/>
</dbReference>
<dbReference type="PROSITE" id="PS00217">
    <property type="entry name" value="SUGAR_TRANSPORT_2"/>
    <property type="match status" value="1"/>
</dbReference>
<evidence type="ECO:0000256" key="3">
    <source>
        <dbReference type="ARBA" id="ARBA00022692"/>
    </source>
</evidence>
<feature type="transmembrane region" description="Helical" evidence="9">
    <location>
        <begin position="158"/>
        <end position="179"/>
    </location>
</feature>
<evidence type="ECO:0000256" key="6">
    <source>
        <dbReference type="ARBA" id="ARBA00023180"/>
    </source>
</evidence>
<feature type="transmembrane region" description="Helical" evidence="9">
    <location>
        <begin position="316"/>
        <end position="336"/>
    </location>
</feature>
<dbReference type="InterPro" id="IPR005828">
    <property type="entry name" value="MFS_sugar_transport-like"/>
</dbReference>
<evidence type="ECO:0000313" key="11">
    <source>
        <dbReference type="EMBL" id="KYQ46208.1"/>
    </source>
</evidence>
<dbReference type="EMBL" id="KQ983238">
    <property type="protein sequence ID" value="KYQ46208.1"/>
    <property type="molecule type" value="Genomic_DNA"/>
</dbReference>
<feature type="transmembrane region" description="Helical" evidence="9">
    <location>
        <begin position="75"/>
        <end position="92"/>
    </location>
</feature>
<evidence type="ECO:0000256" key="8">
    <source>
        <dbReference type="RuleBase" id="RU003346"/>
    </source>
</evidence>
<feature type="transmembrane region" description="Helical" evidence="9">
    <location>
        <begin position="7"/>
        <end position="28"/>
    </location>
</feature>
<dbReference type="PROSITE" id="PS50850">
    <property type="entry name" value="MFS"/>
    <property type="match status" value="1"/>
</dbReference>
<protein>
    <submittedName>
        <fullName evidence="11">Facilitated trehalose transporter Tret1</fullName>
    </submittedName>
</protein>
<dbReference type="AlphaFoldDB" id="A0A151WEB3"/>
<name>A0A151WEB3_9HYME</name>
<feature type="transmembrane region" description="Helical" evidence="9">
    <location>
        <begin position="98"/>
        <end position="121"/>
    </location>
</feature>
<comment type="similarity">
    <text evidence="7">Belongs to the major facilitator superfamily. Sugar transporter (TC 2.A.1.1) family. Trehalose transporter subfamily.</text>
</comment>
<keyword evidence="6" id="KW-0325">Glycoprotein</keyword>